<sequence>MVSLLDLPAEALQIHTLHLLPPKNLKRVRPSFMLRSNHDETAEGNLPSAPKEDLLGSLEADTYQKHYEKQQELVECKDIGKRLLGVFPRLVACKRITFDSENPAWDPFCLGQCFGTFAPTPRAKQTANARLILSLLFGVLTARSNIKVLEICSDHMIQKTLCRILTTIPYWPIPVASLRRVRLVVEHDFQKDMLKNFLGFFPGLTNLNLEMNGGEPVPNSTGVLSDLHVPTLEKLTLVKVRCTATELENLIIHHQKTLQDITLICIKLPDDRSWRPILQKIAENRKLVGFSMAECLQDENLEPSDITELVNFAKKGKIGFET</sequence>
<dbReference type="OrthoDB" id="5279008at2759"/>
<evidence type="ECO:0000313" key="2">
    <source>
        <dbReference type="Proteomes" id="UP000546213"/>
    </source>
</evidence>
<keyword evidence="2" id="KW-1185">Reference proteome</keyword>
<comment type="caution">
    <text evidence="1">The sequence shown here is derived from an EMBL/GenBank/DDBJ whole genome shotgun (WGS) entry which is preliminary data.</text>
</comment>
<protein>
    <submittedName>
        <fullName evidence="1">Uncharacterized protein</fullName>
    </submittedName>
</protein>
<name>A0A8H5KH22_9HYPO</name>
<dbReference type="EMBL" id="JAAOAS010000662">
    <property type="protein sequence ID" value="KAF5573047.1"/>
    <property type="molecule type" value="Genomic_DNA"/>
</dbReference>
<evidence type="ECO:0000313" key="1">
    <source>
        <dbReference type="EMBL" id="KAF5573047.1"/>
    </source>
</evidence>
<reference evidence="1 2" key="1">
    <citation type="submission" date="2020-05" db="EMBL/GenBank/DDBJ databases">
        <title>Identification and distribution of gene clusters putatively required for synthesis of sphingolipid metabolism inhibitors in phylogenetically diverse species of the filamentous fungus Fusarium.</title>
        <authorList>
            <person name="Kim H.-S."/>
            <person name="Busman M."/>
            <person name="Brown D.W."/>
            <person name="Divon H."/>
            <person name="Uhlig S."/>
            <person name="Proctor R.H."/>
        </authorList>
    </citation>
    <scope>NUCLEOTIDE SEQUENCE [LARGE SCALE GENOMIC DNA]</scope>
    <source>
        <strain evidence="1 2">NRRL 36939</strain>
    </source>
</reference>
<dbReference type="Proteomes" id="UP000546213">
    <property type="component" value="Unassembled WGS sequence"/>
</dbReference>
<gene>
    <name evidence="1" type="ORF">FPCIR_14109</name>
</gene>
<dbReference type="AlphaFoldDB" id="A0A8H5KH22"/>
<accession>A0A8H5KH22</accession>
<proteinExistence type="predicted"/>
<organism evidence="1 2">
    <name type="scientific">Fusarium pseudocircinatum</name>
    <dbReference type="NCBI Taxonomy" id="56676"/>
    <lineage>
        <taxon>Eukaryota</taxon>
        <taxon>Fungi</taxon>
        <taxon>Dikarya</taxon>
        <taxon>Ascomycota</taxon>
        <taxon>Pezizomycotina</taxon>
        <taxon>Sordariomycetes</taxon>
        <taxon>Hypocreomycetidae</taxon>
        <taxon>Hypocreales</taxon>
        <taxon>Nectriaceae</taxon>
        <taxon>Fusarium</taxon>
        <taxon>Fusarium fujikuroi species complex</taxon>
    </lineage>
</organism>